<proteinExistence type="predicted"/>
<protein>
    <submittedName>
        <fullName evidence="1">Uncharacterized protein</fullName>
    </submittedName>
</protein>
<dbReference type="EMBL" id="KF900423">
    <property type="protein sequence ID" value="AIE94499.1"/>
    <property type="molecule type" value="Genomic_DNA"/>
</dbReference>
<reference evidence="1" key="1">
    <citation type="journal article" date="2014" name="Genome Biol. Evol.">
        <title>Pangenome evidence for extensive interdomain horizontal transfer affecting lineage core and shell genes in uncultured planktonic thaumarchaeota and euryarchaeota.</title>
        <authorList>
            <person name="Deschamps P."/>
            <person name="Zivanovic Y."/>
            <person name="Moreira D."/>
            <person name="Rodriguez-Valera F."/>
            <person name="Lopez-Garcia P."/>
        </authorList>
    </citation>
    <scope>NUCLEOTIDE SEQUENCE</scope>
</reference>
<dbReference type="AlphaFoldDB" id="A0A075FT79"/>
<accession>A0A075FT79</accession>
<sequence>MGIQDYMLFDKVTPEPSIDDVNALISEYKEKNHLY</sequence>
<name>A0A075FT79_9ARCH</name>
<evidence type="ECO:0000313" key="1">
    <source>
        <dbReference type="EMBL" id="AIE94499.1"/>
    </source>
</evidence>
<organism evidence="1">
    <name type="scientific">uncultured marine thaumarchaeote AD1000_46_F05</name>
    <dbReference type="NCBI Taxonomy" id="1455921"/>
    <lineage>
        <taxon>Archaea</taxon>
        <taxon>Nitrososphaerota</taxon>
        <taxon>environmental samples</taxon>
    </lineage>
</organism>